<dbReference type="Proteomes" id="UP000295063">
    <property type="component" value="Unassembled WGS sequence"/>
</dbReference>
<evidence type="ECO:0000313" key="1">
    <source>
        <dbReference type="EMBL" id="TCL38783.1"/>
    </source>
</evidence>
<organism evidence="1 2">
    <name type="scientific">Anaerospora hongkongensis</name>
    <dbReference type="NCBI Taxonomy" id="244830"/>
    <lineage>
        <taxon>Bacteria</taxon>
        <taxon>Bacillati</taxon>
        <taxon>Bacillota</taxon>
        <taxon>Negativicutes</taxon>
        <taxon>Selenomonadales</taxon>
        <taxon>Sporomusaceae</taxon>
        <taxon>Anaerospora</taxon>
    </lineage>
</organism>
<dbReference type="InterPro" id="IPR013324">
    <property type="entry name" value="RNA_pol_sigma_r3/r4-like"/>
</dbReference>
<evidence type="ECO:0000313" key="2">
    <source>
        <dbReference type="Proteomes" id="UP000295063"/>
    </source>
</evidence>
<keyword evidence="2" id="KW-1185">Reference proteome</keyword>
<protein>
    <submittedName>
        <fullName evidence="1">Uncharacterized protein</fullName>
    </submittedName>
</protein>
<name>A0A4R1Q0D1_9FIRM</name>
<gene>
    <name evidence="1" type="ORF">EV210_103266</name>
</gene>
<dbReference type="SUPFAM" id="SSF88659">
    <property type="entry name" value="Sigma3 and sigma4 domains of RNA polymerase sigma factors"/>
    <property type="match status" value="1"/>
</dbReference>
<dbReference type="EMBL" id="SLUI01000003">
    <property type="protein sequence ID" value="TCL38783.1"/>
    <property type="molecule type" value="Genomic_DNA"/>
</dbReference>
<proteinExistence type="predicted"/>
<dbReference type="RefSeq" id="WP_132077075.1">
    <property type="nucleotide sequence ID" value="NZ_SLUI01000003.1"/>
</dbReference>
<sequence>MPQIKGIGRCVEIDKLEKILRDLSDGMISEEECIHILQLEAHSEDSKADAKQYTLLMRRGAVLVESYIGIYGKMPDEMLIEQENLNEMLKLVADIKAILLPEEYKLLYLWTVKKFSFEQIAKRQGTYKMQIHRRLMKIRKKLLQYAEKNKYIVKDILTSRASKQTAKSPSLTVGLIHEYLQHIAVNGRWKIRRDGRKEFVSQTLCKVPEELHASFKDTKTCCPICGTDWGEDLCTRR</sequence>
<dbReference type="OrthoDB" id="1687126at2"/>
<comment type="caution">
    <text evidence="1">The sequence shown here is derived from an EMBL/GenBank/DDBJ whole genome shotgun (WGS) entry which is preliminary data.</text>
</comment>
<dbReference type="AlphaFoldDB" id="A0A4R1Q0D1"/>
<reference evidence="1 2" key="1">
    <citation type="submission" date="2019-03" db="EMBL/GenBank/DDBJ databases">
        <title>Genomic Encyclopedia of Type Strains, Phase IV (KMG-IV): sequencing the most valuable type-strain genomes for metagenomic binning, comparative biology and taxonomic classification.</title>
        <authorList>
            <person name="Goeker M."/>
        </authorList>
    </citation>
    <scope>NUCLEOTIDE SEQUENCE [LARGE SCALE GENOMIC DNA]</scope>
    <source>
        <strain evidence="1 2">DSM 15969</strain>
    </source>
</reference>
<accession>A0A4R1Q0D1</accession>